<accession>A0AA35W3L4</accession>
<feature type="non-terminal residue" evidence="2">
    <location>
        <position position="1"/>
    </location>
</feature>
<feature type="region of interest" description="Disordered" evidence="1">
    <location>
        <begin position="106"/>
        <end position="131"/>
    </location>
</feature>
<sequence>HLEGRDFKCEDDRNLDHSVSLSFSFEANLASVNDGGYHKMAISVRGVLNRQRYTLPWHFNFRVDLFYCPPLHGVGTPTLATAAPTTAELPTTATTMVPVTSVETTMTPTFTQQPTTQQPTTERPTQRPTTQ</sequence>
<keyword evidence="3" id="KW-1185">Reference proteome</keyword>
<dbReference type="Proteomes" id="UP001174909">
    <property type="component" value="Unassembled WGS sequence"/>
</dbReference>
<organism evidence="2 3">
    <name type="scientific">Geodia barretti</name>
    <name type="common">Barrett's horny sponge</name>
    <dbReference type="NCBI Taxonomy" id="519541"/>
    <lineage>
        <taxon>Eukaryota</taxon>
        <taxon>Metazoa</taxon>
        <taxon>Porifera</taxon>
        <taxon>Demospongiae</taxon>
        <taxon>Heteroscleromorpha</taxon>
        <taxon>Tetractinellida</taxon>
        <taxon>Astrophorina</taxon>
        <taxon>Geodiidae</taxon>
        <taxon>Geodia</taxon>
    </lineage>
</organism>
<evidence type="ECO:0000256" key="1">
    <source>
        <dbReference type="SAM" id="MobiDB-lite"/>
    </source>
</evidence>
<reference evidence="2" key="1">
    <citation type="submission" date="2023-03" db="EMBL/GenBank/DDBJ databases">
        <authorList>
            <person name="Steffen K."/>
            <person name="Cardenas P."/>
        </authorList>
    </citation>
    <scope>NUCLEOTIDE SEQUENCE</scope>
</reference>
<comment type="caution">
    <text evidence="2">The sequence shown here is derived from an EMBL/GenBank/DDBJ whole genome shotgun (WGS) entry which is preliminary data.</text>
</comment>
<protein>
    <submittedName>
        <fullName evidence="2">Uncharacterized protein</fullName>
    </submittedName>
</protein>
<feature type="non-terminal residue" evidence="2">
    <location>
        <position position="131"/>
    </location>
</feature>
<dbReference type="AlphaFoldDB" id="A0AA35W3L4"/>
<dbReference type="EMBL" id="CASHTH010000675">
    <property type="protein sequence ID" value="CAI8006294.1"/>
    <property type="molecule type" value="Genomic_DNA"/>
</dbReference>
<evidence type="ECO:0000313" key="3">
    <source>
        <dbReference type="Proteomes" id="UP001174909"/>
    </source>
</evidence>
<proteinExistence type="predicted"/>
<name>A0AA35W3L4_GEOBA</name>
<gene>
    <name evidence="2" type="ORF">GBAR_LOCUS4633</name>
</gene>
<evidence type="ECO:0000313" key="2">
    <source>
        <dbReference type="EMBL" id="CAI8006294.1"/>
    </source>
</evidence>